<keyword evidence="2" id="KW-0560">Oxidoreductase</keyword>
<dbReference type="RefSeq" id="WP_179478274.1">
    <property type="nucleotide sequence ID" value="NZ_JACCFW010000001.1"/>
</dbReference>
<keyword evidence="3" id="KW-1185">Reference proteome</keyword>
<sequence>MTTTIDLHFRYRITDEARFDEYLALVPPITESQEPYVLEYELARDHDIVLQHERYEDEAAIARHLDVTAEGQRARAESTELLDIRFVGALSDDFKQRNDTPLATWWTRYRSVER</sequence>
<dbReference type="InterPro" id="IPR007138">
    <property type="entry name" value="ABM_dom"/>
</dbReference>
<protein>
    <submittedName>
        <fullName evidence="2">Quinol monooxygenase YgiN</fullName>
    </submittedName>
</protein>
<evidence type="ECO:0000313" key="2">
    <source>
        <dbReference type="EMBL" id="NYJ73178.1"/>
    </source>
</evidence>
<dbReference type="Pfam" id="PF03992">
    <property type="entry name" value="ABM"/>
    <property type="match status" value="1"/>
</dbReference>
<evidence type="ECO:0000259" key="1">
    <source>
        <dbReference type="Pfam" id="PF03992"/>
    </source>
</evidence>
<dbReference type="Gene3D" id="3.30.70.100">
    <property type="match status" value="1"/>
</dbReference>
<organism evidence="2 3">
    <name type="scientific">Allobranchiibius huperziae</name>
    <dbReference type="NCBI Taxonomy" id="1874116"/>
    <lineage>
        <taxon>Bacteria</taxon>
        <taxon>Bacillati</taxon>
        <taxon>Actinomycetota</taxon>
        <taxon>Actinomycetes</taxon>
        <taxon>Micrococcales</taxon>
        <taxon>Dermacoccaceae</taxon>
        <taxon>Allobranchiibius</taxon>
    </lineage>
</organism>
<dbReference type="AlphaFoldDB" id="A0A853D891"/>
<dbReference type="EMBL" id="JACCFW010000001">
    <property type="protein sequence ID" value="NYJ73178.1"/>
    <property type="molecule type" value="Genomic_DNA"/>
</dbReference>
<proteinExistence type="predicted"/>
<name>A0A853D891_9MICO</name>
<dbReference type="GO" id="GO:0004497">
    <property type="term" value="F:monooxygenase activity"/>
    <property type="evidence" value="ECO:0007669"/>
    <property type="project" value="UniProtKB-KW"/>
</dbReference>
<gene>
    <name evidence="2" type="ORF">HNR15_000141</name>
</gene>
<keyword evidence="2" id="KW-0503">Monooxygenase</keyword>
<accession>A0A853D891</accession>
<dbReference type="Proteomes" id="UP000571817">
    <property type="component" value="Unassembled WGS sequence"/>
</dbReference>
<reference evidence="2 3" key="1">
    <citation type="submission" date="2020-07" db="EMBL/GenBank/DDBJ databases">
        <title>Sequencing the genomes of 1000 actinobacteria strains.</title>
        <authorList>
            <person name="Klenk H.-P."/>
        </authorList>
    </citation>
    <scope>NUCLEOTIDE SEQUENCE [LARGE SCALE GENOMIC DNA]</scope>
    <source>
        <strain evidence="2 3">DSM 29531</strain>
    </source>
</reference>
<evidence type="ECO:0000313" key="3">
    <source>
        <dbReference type="Proteomes" id="UP000571817"/>
    </source>
</evidence>
<comment type="caution">
    <text evidence="2">The sequence shown here is derived from an EMBL/GenBank/DDBJ whole genome shotgun (WGS) entry which is preliminary data.</text>
</comment>
<feature type="domain" description="ABM" evidence="1">
    <location>
        <begin position="8"/>
        <end position="66"/>
    </location>
</feature>